<sequence length="333" mass="34702">MLNALSGELNAVQTQVASLLSSSTSMHPFMSADIHTRLDTEQQLLDNEKARSTDLALAATTKFNSRGPSLKTCSLGGCPPAVPGSTPSATTNAPSSGPGLRFDSHGRTYILDSVTGGTVFLATTLPIIPPPSLPTVPGTPATAEFAGLAHNSPAFLQNLSGGDQYEFNALLAHLGDLPTSMDWRRHSFPPTAHVSVTAPNQCTSTAINPINEPFFINTGASVHISNTTSNFYNLRPIHPQIVSGVGGSGISAVGIGNIRLNVSCGCHVTLEDVLYIPSAAAVVSSQANSPLTNYMPSRAPPFLPNMPISLSAPPTWKPGTVILVTPITARSTT</sequence>
<dbReference type="Proteomes" id="UP000054538">
    <property type="component" value="Unassembled WGS sequence"/>
</dbReference>
<reference evidence="3" key="2">
    <citation type="submission" date="2015-01" db="EMBL/GenBank/DDBJ databases">
        <title>Evolutionary Origins and Diversification of the Mycorrhizal Mutualists.</title>
        <authorList>
            <consortium name="DOE Joint Genome Institute"/>
            <consortium name="Mycorrhizal Genomics Consortium"/>
            <person name="Kohler A."/>
            <person name="Kuo A."/>
            <person name="Nagy L.G."/>
            <person name="Floudas D."/>
            <person name="Copeland A."/>
            <person name="Barry K.W."/>
            <person name="Cichocki N."/>
            <person name="Veneault-Fourrey C."/>
            <person name="LaButti K."/>
            <person name="Lindquist E.A."/>
            <person name="Lipzen A."/>
            <person name="Lundell T."/>
            <person name="Morin E."/>
            <person name="Murat C."/>
            <person name="Riley R."/>
            <person name="Ohm R."/>
            <person name="Sun H."/>
            <person name="Tunlid A."/>
            <person name="Henrissat B."/>
            <person name="Grigoriev I.V."/>
            <person name="Hibbett D.S."/>
            <person name="Martin F."/>
        </authorList>
    </citation>
    <scope>NUCLEOTIDE SEQUENCE [LARGE SCALE GENOMIC DNA]</scope>
    <source>
        <strain evidence="3">Ve08.2h10</strain>
    </source>
</reference>
<organism evidence="2 3">
    <name type="scientific">Paxillus rubicundulus Ve08.2h10</name>
    <dbReference type="NCBI Taxonomy" id="930991"/>
    <lineage>
        <taxon>Eukaryota</taxon>
        <taxon>Fungi</taxon>
        <taxon>Dikarya</taxon>
        <taxon>Basidiomycota</taxon>
        <taxon>Agaricomycotina</taxon>
        <taxon>Agaricomycetes</taxon>
        <taxon>Agaricomycetidae</taxon>
        <taxon>Boletales</taxon>
        <taxon>Paxilineae</taxon>
        <taxon>Paxillaceae</taxon>
        <taxon>Paxillus</taxon>
    </lineage>
</organism>
<dbReference type="AlphaFoldDB" id="A0A0D0DBB4"/>
<accession>A0A0D0DBB4</accession>
<evidence type="ECO:0000313" key="2">
    <source>
        <dbReference type="EMBL" id="KIK77894.1"/>
    </source>
</evidence>
<protein>
    <recommendedName>
        <fullName evidence="1">Retrovirus-related Pol polyprotein from transposon TNT 1-94-like beta-barrel domain-containing protein</fullName>
    </recommendedName>
</protein>
<dbReference type="HOGENOM" id="CLU_834455_0_0_1"/>
<dbReference type="Pfam" id="PF22936">
    <property type="entry name" value="Pol_BBD"/>
    <property type="match status" value="1"/>
</dbReference>
<feature type="domain" description="Retrovirus-related Pol polyprotein from transposon TNT 1-94-like beta-barrel" evidence="1">
    <location>
        <begin position="215"/>
        <end position="280"/>
    </location>
</feature>
<dbReference type="InParanoid" id="A0A0D0DBB4"/>
<reference evidence="2 3" key="1">
    <citation type="submission" date="2014-04" db="EMBL/GenBank/DDBJ databases">
        <authorList>
            <consortium name="DOE Joint Genome Institute"/>
            <person name="Kuo A."/>
            <person name="Kohler A."/>
            <person name="Jargeat P."/>
            <person name="Nagy L.G."/>
            <person name="Floudas D."/>
            <person name="Copeland A."/>
            <person name="Barry K.W."/>
            <person name="Cichocki N."/>
            <person name="Veneault-Fourrey C."/>
            <person name="LaButti K."/>
            <person name="Lindquist E.A."/>
            <person name="Lipzen A."/>
            <person name="Lundell T."/>
            <person name="Morin E."/>
            <person name="Murat C."/>
            <person name="Sun H."/>
            <person name="Tunlid A."/>
            <person name="Henrissat B."/>
            <person name="Grigoriev I.V."/>
            <person name="Hibbett D.S."/>
            <person name="Martin F."/>
            <person name="Nordberg H.P."/>
            <person name="Cantor M.N."/>
            <person name="Hua S.X."/>
        </authorList>
    </citation>
    <scope>NUCLEOTIDE SEQUENCE [LARGE SCALE GENOMIC DNA]</scope>
    <source>
        <strain evidence="2 3">Ve08.2h10</strain>
    </source>
</reference>
<dbReference type="OrthoDB" id="3265384at2759"/>
<dbReference type="InterPro" id="IPR054722">
    <property type="entry name" value="PolX-like_BBD"/>
</dbReference>
<gene>
    <name evidence="2" type="ORF">PAXRUDRAFT_17203</name>
</gene>
<evidence type="ECO:0000259" key="1">
    <source>
        <dbReference type="Pfam" id="PF22936"/>
    </source>
</evidence>
<name>A0A0D0DBB4_9AGAM</name>
<proteinExistence type="predicted"/>
<dbReference type="EMBL" id="KN826795">
    <property type="protein sequence ID" value="KIK77894.1"/>
    <property type="molecule type" value="Genomic_DNA"/>
</dbReference>
<evidence type="ECO:0000313" key="3">
    <source>
        <dbReference type="Proteomes" id="UP000054538"/>
    </source>
</evidence>
<keyword evidence="3" id="KW-1185">Reference proteome</keyword>